<dbReference type="eggNOG" id="COG2885">
    <property type="taxonomic scope" value="Bacteria"/>
</dbReference>
<protein>
    <submittedName>
        <fullName evidence="7">OmpA/MotB domain protein</fullName>
    </submittedName>
</protein>
<dbReference type="InterPro" id="IPR006665">
    <property type="entry name" value="OmpA-like"/>
</dbReference>
<comment type="caution">
    <text evidence="7">The sequence shown here is derived from an EMBL/GenBank/DDBJ whole genome shotgun (WGS) entry which is preliminary data.</text>
</comment>
<dbReference type="PROSITE" id="PS51123">
    <property type="entry name" value="OMPA_2"/>
    <property type="match status" value="1"/>
</dbReference>
<dbReference type="InterPro" id="IPR050330">
    <property type="entry name" value="Bact_OuterMem_StrucFunc"/>
</dbReference>
<evidence type="ECO:0000256" key="4">
    <source>
        <dbReference type="PROSITE-ProRule" id="PRU00473"/>
    </source>
</evidence>
<organism evidence="7 8">
    <name type="scientific">Rhodobacter ferrooxidans</name>
    <dbReference type="NCBI Taxonomy" id="371731"/>
    <lineage>
        <taxon>Bacteria</taxon>
        <taxon>Pseudomonadati</taxon>
        <taxon>Pseudomonadota</taxon>
        <taxon>Alphaproteobacteria</taxon>
        <taxon>Rhodobacterales</taxon>
        <taxon>Rhodobacter group</taxon>
        <taxon>Rhodobacter</taxon>
    </lineage>
</organism>
<name>C8RYL3_9RHOB</name>
<sequence length="328" mass="34193">MSSSRPMTQRPFPFPARLIGLTLWLAATPALALTPSFPGPATQTASRTEPLTSTRLPIGAWTAATGLPTRLAEGALEQTAWRIAAPAATPQALSTLALMQPLRAQLAVEGYRVLFECETAACGGFDFRFGAEVLPEPDMHVDLGDFRYVVAERGTPDGPDLVALMVSRSATSGFVQMTRVAPAAAMPVVAADPVPAAEAPAETVDLGNRLETGGSLALDDLVFSSGTAALAEGSYASLQALADYLKAHPDRAIAVVGHTDASGPLAVNIALSRKRAASVRQVLIDSLGVPATQVIAEGVGFLVPRASNLTEAGRAQNRRVEVMLTSTQ</sequence>
<dbReference type="OrthoDB" id="9792021at2"/>
<dbReference type="Proteomes" id="UP000010121">
    <property type="component" value="Unassembled WGS sequence"/>
</dbReference>
<dbReference type="Gene3D" id="3.30.1330.60">
    <property type="entry name" value="OmpA-like domain"/>
    <property type="match status" value="1"/>
</dbReference>
<evidence type="ECO:0000259" key="6">
    <source>
        <dbReference type="PROSITE" id="PS51123"/>
    </source>
</evidence>
<feature type="domain" description="OmpA-like" evidence="6">
    <location>
        <begin position="210"/>
        <end position="328"/>
    </location>
</feature>
<keyword evidence="3" id="KW-0998">Cell outer membrane</keyword>
<dbReference type="InterPro" id="IPR006664">
    <property type="entry name" value="OMP_bac"/>
</dbReference>
<comment type="subcellular location">
    <subcellularLocation>
        <location evidence="1">Cell outer membrane</location>
    </subcellularLocation>
</comment>
<keyword evidence="5" id="KW-0732">Signal</keyword>
<feature type="chain" id="PRO_5002990410" evidence="5">
    <location>
        <begin position="33"/>
        <end position="328"/>
    </location>
</feature>
<dbReference type="PANTHER" id="PTHR30329">
    <property type="entry name" value="STATOR ELEMENT OF FLAGELLAR MOTOR COMPLEX"/>
    <property type="match status" value="1"/>
</dbReference>
<evidence type="ECO:0000256" key="5">
    <source>
        <dbReference type="SAM" id="SignalP"/>
    </source>
</evidence>
<dbReference type="SUPFAM" id="SSF103088">
    <property type="entry name" value="OmpA-like"/>
    <property type="match status" value="1"/>
</dbReference>
<reference evidence="7 8" key="1">
    <citation type="submission" date="2009-08" db="EMBL/GenBank/DDBJ databases">
        <title>The draft genome of Rhodobacter sp. SW2.</title>
        <authorList>
            <consortium name="US DOE Joint Genome Institute (JGI-PGF)"/>
            <person name="Lucas S."/>
            <person name="Copeland A."/>
            <person name="Lapidus A."/>
            <person name="Glavina del Rio T."/>
            <person name="Tice H."/>
            <person name="Bruce D."/>
            <person name="Goodwin L."/>
            <person name="Pitluck S."/>
            <person name="Larimer F."/>
            <person name="Land M.L."/>
            <person name="Hauser L."/>
            <person name="Emerson D."/>
        </authorList>
    </citation>
    <scope>NUCLEOTIDE SEQUENCE [LARGE SCALE GENOMIC DNA]</scope>
    <source>
        <strain evidence="7 8">SW2</strain>
    </source>
</reference>
<evidence type="ECO:0000313" key="8">
    <source>
        <dbReference type="Proteomes" id="UP000010121"/>
    </source>
</evidence>
<dbReference type="InterPro" id="IPR036737">
    <property type="entry name" value="OmpA-like_sf"/>
</dbReference>
<evidence type="ECO:0000256" key="3">
    <source>
        <dbReference type="ARBA" id="ARBA00023237"/>
    </source>
</evidence>
<dbReference type="PRINTS" id="PR01021">
    <property type="entry name" value="OMPADOMAIN"/>
</dbReference>
<keyword evidence="8" id="KW-1185">Reference proteome</keyword>
<dbReference type="PANTHER" id="PTHR30329:SF21">
    <property type="entry name" value="LIPOPROTEIN YIAD-RELATED"/>
    <property type="match status" value="1"/>
</dbReference>
<dbReference type="Pfam" id="PF00691">
    <property type="entry name" value="OmpA"/>
    <property type="match status" value="1"/>
</dbReference>
<dbReference type="AlphaFoldDB" id="C8RYL3"/>
<dbReference type="GO" id="GO:0009279">
    <property type="term" value="C:cell outer membrane"/>
    <property type="evidence" value="ECO:0007669"/>
    <property type="project" value="UniProtKB-SubCell"/>
</dbReference>
<proteinExistence type="predicted"/>
<accession>C8RYL3</accession>
<gene>
    <name evidence="7" type="ORF">Rsw2DRAFT_0891</name>
</gene>
<dbReference type="CDD" id="cd07185">
    <property type="entry name" value="OmpA_C-like"/>
    <property type="match status" value="1"/>
</dbReference>
<feature type="signal peptide" evidence="5">
    <location>
        <begin position="1"/>
        <end position="32"/>
    </location>
</feature>
<evidence type="ECO:0000256" key="1">
    <source>
        <dbReference type="ARBA" id="ARBA00004442"/>
    </source>
</evidence>
<keyword evidence="2 4" id="KW-0472">Membrane</keyword>
<evidence type="ECO:0000313" key="7">
    <source>
        <dbReference type="EMBL" id="EEW26201.1"/>
    </source>
</evidence>
<evidence type="ECO:0000256" key="2">
    <source>
        <dbReference type="ARBA" id="ARBA00023136"/>
    </source>
</evidence>
<dbReference type="STRING" id="371731.Rsw2DRAFT_0891"/>
<dbReference type="EMBL" id="ACYY01000004">
    <property type="protein sequence ID" value="EEW26201.1"/>
    <property type="molecule type" value="Genomic_DNA"/>
</dbReference>